<reference evidence="1 2" key="1">
    <citation type="submission" date="2024-05" db="EMBL/GenBank/DDBJ databases">
        <authorList>
            <person name="Wallberg A."/>
        </authorList>
    </citation>
    <scope>NUCLEOTIDE SEQUENCE [LARGE SCALE GENOMIC DNA]</scope>
</reference>
<comment type="caution">
    <text evidence="1">The sequence shown here is derived from an EMBL/GenBank/DDBJ whole genome shotgun (WGS) entry which is preliminary data.</text>
</comment>
<organism evidence="1 2">
    <name type="scientific">Meganyctiphanes norvegica</name>
    <name type="common">Northern krill</name>
    <name type="synonym">Thysanopoda norvegica</name>
    <dbReference type="NCBI Taxonomy" id="48144"/>
    <lineage>
        <taxon>Eukaryota</taxon>
        <taxon>Metazoa</taxon>
        <taxon>Ecdysozoa</taxon>
        <taxon>Arthropoda</taxon>
        <taxon>Crustacea</taxon>
        <taxon>Multicrustacea</taxon>
        <taxon>Malacostraca</taxon>
        <taxon>Eumalacostraca</taxon>
        <taxon>Eucarida</taxon>
        <taxon>Euphausiacea</taxon>
        <taxon>Euphausiidae</taxon>
        <taxon>Meganyctiphanes</taxon>
    </lineage>
</organism>
<keyword evidence="2" id="KW-1185">Reference proteome</keyword>
<accession>A0AAV2SUU3</accession>
<name>A0AAV2SUU3_MEGNR</name>
<evidence type="ECO:0000313" key="2">
    <source>
        <dbReference type="Proteomes" id="UP001497623"/>
    </source>
</evidence>
<gene>
    <name evidence="1" type="ORF">MNOR_LOCUS41766</name>
</gene>
<dbReference type="Proteomes" id="UP001497623">
    <property type="component" value="Unassembled WGS sequence"/>
</dbReference>
<sequence length="197" mass="23109">MGDGCTLILDICAPPELHLMQDIVKLIYDKMHKECPGVSLWLERIHIKPKNYHHGTFVDNDCLKRLKNTDSLQQMADLNIQKYVHILRALHLIVTSCFGMKWDPQYKTYINEFKDLFIDLGISITPKVHILTEHVPEFIEKHGLSLDWYSEQALESVHYDFLRNCWEKQGFKRSLVHPDYAENLMKAVIVYSLKNIL</sequence>
<proteinExistence type="predicted"/>
<dbReference type="EMBL" id="CAXKWB010169093">
    <property type="protein sequence ID" value="CAL4251128.1"/>
    <property type="molecule type" value="Genomic_DNA"/>
</dbReference>
<dbReference type="AlphaFoldDB" id="A0AAV2SUU3"/>
<evidence type="ECO:0000313" key="1">
    <source>
        <dbReference type="EMBL" id="CAL4251128.1"/>
    </source>
</evidence>
<protein>
    <submittedName>
        <fullName evidence="1">Uncharacterized protein</fullName>
    </submittedName>
</protein>